<dbReference type="AlphaFoldDB" id="Q8RD40"/>
<accession>Q8RD40</accession>
<name>Q8RD40_CALS4</name>
<dbReference type="HOGENOM" id="CLU_2841514_0_0_9"/>
<proteinExistence type="predicted"/>
<feature type="transmembrane region" description="Helical" evidence="1">
    <location>
        <begin position="7"/>
        <end position="29"/>
    </location>
</feature>
<keyword evidence="3" id="KW-1185">Reference proteome</keyword>
<dbReference type="KEGG" id="tte:TTE0207"/>
<evidence type="ECO:0000256" key="1">
    <source>
        <dbReference type="SAM" id="Phobius"/>
    </source>
</evidence>
<gene>
    <name evidence="2" type="ordered locus">TTE0207</name>
</gene>
<keyword evidence="1" id="KW-0472">Membrane</keyword>
<dbReference type="EMBL" id="AE008691">
    <property type="protein sequence ID" value="AAM23508.1"/>
    <property type="molecule type" value="Genomic_DNA"/>
</dbReference>
<dbReference type="Proteomes" id="UP000000555">
    <property type="component" value="Chromosome"/>
</dbReference>
<dbReference type="STRING" id="273068.TTE0207"/>
<reference evidence="2 3" key="1">
    <citation type="journal article" date="2002" name="Genome Res.">
        <title>A complete sequence of the T. tengcongensis genome.</title>
        <authorList>
            <person name="Bao Q."/>
            <person name="Tian Y."/>
            <person name="Li W."/>
            <person name="Xu Z."/>
            <person name="Xuan Z."/>
            <person name="Hu S."/>
            <person name="Dong W."/>
            <person name="Yang J."/>
            <person name="Chen Y."/>
            <person name="Xue Y."/>
            <person name="Xu Y."/>
            <person name="Lai X."/>
            <person name="Huang L."/>
            <person name="Dong X."/>
            <person name="Ma Y."/>
            <person name="Ling L."/>
            <person name="Tan H."/>
            <person name="Chen R."/>
            <person name="Wang J."/>
            <person name="Yu J."/>
            <person name="Yang H."/>
        </authorList>
    </citation>
    <scope>NUCLEOTIDE SEQUENCE [LARGE SCALE GENOMIC DNA]</scope>
    <source>
        <strain evidence="3">DSM 15242 / JCM 11007 / NBRC 100824 / MB4</strain>
    </source>
</reference>
<evidence type="ECO:0000313" key="2">
    <source>
        <dbReference type="EMBL" id="AAM23508.1"/>
    </source>
</evidence>
<keyword evidence="1" id="KW-1133">Transmembrane helix</keyword>
<keyword evidence="1" id="KW-0812">Transmembrane</keyword>
<evidence type="ECO:0000313" key="3">
    <source>
        <dbReference type="Proteomes" id="UP000000555"/>
    </source>
</evidence>
<sequence>MYSDLRFLPVTKVTGVFLFNFIVIIGKYICQVFNDSILNLKLYSKFSIDTIEMKTFNDIIIYNLE</sequence>
<organism evidence="2 3">
    <name type="scientific">Caldanaerobacter subterraneus subsp. tengcongensis (strain DSM 15242 / JCM 11007 / NBRC 100824 / MB4)</name>
    <name type="common">Thermoanaerobacter tengcongensis</name>
    <dbReference type="NCBI Taxonomy" id="273068"/>
    <lineage>
        <taxon>Bacteria</taxon>
        <taxon>Bacillati</taxon>
        <taxon>Bacillota</taxon>
        <taxon>Clostridia</taxon>
        <taxon>Thermoanaerobacterales</taxon>
        <taxon>Thermoanaerobacteraceae</taxon>
        <taxon>Caldanaerobacter</taxon>
    </lineage>
</organism>
<protein>
    <submittedName>
        <fullName evidence="2">Uncharacterized protein</fullName>
    </submittedName>
</protein>